<reference evidence="3 4" key="1">
    <citation type="submission" date="2019-03" db="EMBL/GenBank/DDBJ databases">
        <title>Genomic Encyclopedia of Type Strains, Phase III (KMG-III): the genomes of soil and plant-associated and newly described type strains.</title>
        <authorList>
            <person name="Whitman W."/>
        </authorList>
    </citation>
    <scope>NUCLEOTIDE SEQUENCE [LARGE SCALE GENOMIC DNA]</scope>
    <source>
        <strain evidence="3 4">CECT 8455</strain>
    </source>
</reference>
<dbReference type="InterPro" id="IPR001509">
    <property type="entry name" value="Epimerase_deHydtase"/>
</dbReference>
<dbReference type="PRINTS" id="PR01713">
    <property type="entry name" value="NUCEPIMERASE"/>
</dbReference>
<comment type="caution">
    <text evidence="3">The sequence shown here is derived from an EMBL/GenBank/DDBJ whole genome shotgun (WGS) entry which is preliminary data.</text>
</comment>
<accession>A0A4R7CZM8</accession>
<dbReference type="Gene3D" id="3.40.50.720">
    <property type="entry name" value="NAD(P)-binding Rossmann-like Domain"/>
    <property type="match status" value="1"/>
</dbReference>
<evidence type="ECO:0000259" key="2">
    <source>
        <dbReference type="Pfam" id="PF01370"/>
    </source>
</evidence>
<sequence>MKILVTGAAGFIGFFVSKSLVEKGHEVVGLDNINDYYDINLKYARLKELGIERANAEQFNVLAESTTSAAFSFIRLALEDRENLPKLFKAQNFDVVCNLAAQAGVRYSLENPEAYVDSNLVGFLNILECCRNYKIKHLVYASSSSVYGLNEKIPFETTDAVDHPVSLYAATKKSNELMAHSYSHLYGFKTTGLRFFTVYGPWGRPDMAMFLFTDAIVNDKPIKVFNNGKLERDFTYIDDITEGVVRIIQKPVTEQLEKKGSFKIYNIGNSKSVKLMDFITAIEESLGTVAKKDMYPMQPGDVEKTWANVDDLIADYDYRPNTPIKEGVQKFIEWYKGYYQP</sequence>
<dbReference type="EMBL" id="SNZW01000016">
    <property type="protein sequence ID" value="TDS13447.1"/>
    <property type="molecule type" value="Genomic_DNA"/>
</dbReference>
<protein>
    <submittedName>
        <fullName evidence="3">UDP-glucuronate 4-epimerase</fullName>
    </submittedName>
</protein>
<proteinExistence type="predicted"/>
<name>A0A4R7CZM8_9FLAO</name>
<dbReference type="Proteomes" id="UP000295274">
    <property type="component" value="Unassembled WGS sequence"/>
</dbReference>
<dbReference type="CDD" id="cd05253">
    <property type="entry name" value="UDP_GE_SDE_e"/>
    <property type="match status" value="1"/>
</dbReference>
<evidence type="ECO:0000313" key="3">
    <source>
        <dbReference type="EMBL" id="TDS13447.1"/>
    </source>
</evidence>
<keyword evidence="4" id="KW-1185">Reference proteome</keyword>
<organism evidence="3 4">
    <name type="scientific">Maribacter caenipelagi</name>
    <dbReference type="NCBI Taxonomy" id="1447781"/>
    <lineage>
        <taxon>Bacteria</taxon>
        <taxon>Pseudomonadati</taxon>
        <taxon>Bacteroidota</taxon>
        <taxon>Flavobacteriia</taxon>
        <taxon>Flavobacteriales</taxon>
        <taxon>Flavobacteriaceae</taxon>
        <taxon>Maribacter</taxon>
    </lineage>
</organism>
<feature type="domain" description="NAD-dependent epimerase/dehydratase" evidence="2">
    <location>
        <begin position="3"/>
        <end position="268"/>
    </location>
</feature>
<dbReference type="OrthoDB" id="9801785at2"/>
<evidence type="ECO:0000313" key="4">
    <source>
        <dbReference type="Proteomes" id="UP000295274"/>
    </source>
</evidence>
<dbReference type="Pfam" id="PF01370">
    <property type="entry name" value="Epimerase"/>
    <property type="match status" value="1"/>
</dbReference>
<dbReference type="RefSeq" id="WP_133673672.1">
    <property type="nucleotide sequence ID" value="NZ_SNZW01000016.1"/>
</dbReference>
<dbReference type="InterPro" id="IPR036291">
    <property type="entry name" value="NAD(P)-bd_dom_sf"/>
</dbReference>
<evidence type="ECO:0000256" key="1">
    <source>
        <dbReference type="ARBA" id="ARBA00023027"/>
    </source>
</evidence>
<dbReference type="AlphaFoldDB" id="A0A4R7CZM8"/>
<dbReference type="SUPFAM" id="SSF51735">
    <property type="entry name" value="NAD(P)-binding Rossmann-fold domains"/>
    <property type="match status" value="1"/>
</dbReference>
<gene>
    <name evidence="3" type="ORF">DFQ03_2739</name>
</gene>
<keyword evidence="1" id="KW-0520">NAD</keyword>
<dbReference type="PANTHER" id="PTHR43574">
    <property type="entry name" value="EPIMERASE-RELATED"/>
    <property type="match status" value="1"/>
</dbReference>